<comment type="caution">
    <text evidence="1">The sequence shown here is derived from an EMBL/GenBank/DDBJ whole genome shotgun (WGS) entry which is preliminary data.</text>
</comment>
<accession>A0A8H5P0P0</accession>
<organism evidence="1 2">
    <name type="scientific">Fusarium pseudoanthophilum</name>
    <dbReference type="NCBI Taxonomy" id="48495"/>
    <lineage>
        <taxon>Eukaryota</taxon>
        <taxon>Fungi</taxon>
        <taxon>Dikarya</taxon>
        <taxon>Ascomycota</taxon>
        <taxon>Pezizomycotina</taxon>
        <taxon>Sordariomycetes</taxon>
        <taxon>Hypocreomycetidae</taxon>
        <taxon>Hypocreales</taxon>
        <taxon>Nectriaceae</taxon>
        <taxon>Fusarium</taxon>
        <taxon>Fusarium fujikuroi species complex</taxon>
    </lineage>
</organism>
<gene>
    <name evidence="1" type="ORF">FPANT_7464</name>
</gene>
<keyword evidence="2" id="KW-1185">Reference proteome</keyword>
<dbReference type="Proteomes" id="UP000544095">
    <property type="component" value="Unassembled WGS sequence"/>
</dbReference>
<reference evidence="1 2" key="1">
    <citation type="submission" date="2020-05" db="EMBL/GenBank/DDBJ databases">
        <title>Identification and distribution of gene clusters putatively required for synthesis of sphingolipid metabolism inhibitors in phylogenetically diverse species of the filamentous fungus Fusarium.</title>
        <authorList>
            <person name="Kim H.-S."/>
            <person name="Busman M."/>
            <person name="Brown D.W."/>
            <person name="Divon H."/>
            <person name="Uhlig S."/>
            <person name="Proctor R.H."/>
        </authorList>
    </citation>
    <scope>NUCLEOTIDE SEQUENCE [LARGE SCALE GENOMIC DNA]</scope>
    <source>
        <strain evidence="1 2">NRRL 25211</strain>
    </source>
</reference>
<dbReference type="EMBL" id="JAAOAR010000367">
    <property type="protein sequence ID" value="KAF5585517.1"/>
    <property type="molecule type" value="Genomic_DNA"/>
</dbReference>
<sequence>MFKIRKVKNKIKIRRRLKKDAAAAAANVAHEVVGLVSLERVISVNTLTASMGNMSVQQGTRGVDRGRHQSFFALNAPQGNPFAAAGAASMPFPSNIQQQPFTGQYFEPPAGLERVCKVCSFDTKLAARL</sequence>
<evidence type="ECO:0000313" key="1">
    <source>
        <dbReference type="EMBL" id="KAF5585517.1"/>
    </source>
</evidence>
<dbReference type="AlphaFoldDB" id="A0A8H5P0P0"/>
<protein>
    <submittedName>
        <fullName evidence="1">Mei2-like protein</fullName>
    </submittedName>
</protein>
<proteinExistence type="predicted"/>
<name>A0A8H5P0P0_9HYPO</name>
<evidence type="ECO:0000313" key="2">
    <source>
        <dbReference type="Proteomes" id="UP000544095"/>
    </source>
</evidence>